<dbReference type="PROSITE" id="PS00409">
    <property type="entry name" value="PROKAR_NTER_METHYL"/>
    <property type="match status" value="1"/>
</dbReference>
<evidence type="ECO:0000256" key="2">
    <source>
        <dbReference type="ARBA" id="ARBA00022475"/>
    </source>
</evidence>
<dbReference type="PANTHER" id="PTHR39583:SF2">
    <property type="entry name" value="TYPE II SECRETION SYSTEM PROTEIN J"/>
    <property type="match status" value="1"/>
</dbReference>
<dbReference type="InterPro" id="IPR051621">
    <property type="entry name" value="T2SS_protein_J"/>
</dbReference>
<evidence type="ECO:0000313" key="8">
    <source>
        <dbReference type="EMBL" id="ARN19434.1"/>
    </source>
</evidence>
<accession>A0A1W6L5A3</accession>
<dbReference type="RefSeq" id="WP_085749693.1">
    <property type="nucleotide sequence ID" value="NZ_BSPR01000002.1"/>
</dbReference>
<dbReference type="NCBIfam" id="TIGR02532">
    <property type="entry name" value="IV_pilin_GFxxxE"/>
    <property type="match status" value="1"/>
</dbReference>
<dbReference type="PANTHER" id="PTHR39583">
    <property type="entry name" value="TYPE II SECRETION SYSTEM PROTEIN J-RELATED"/>
    <property type="match status" value="1"/>
</dbReference>
<evidence type="ECO:0000313" key="9">
    <source>
        <dbReference type="Proteomes" id="UP000193427"/>
    </source>
</evidence>
<dbReference type="InterPro" id="IPR012902">
    <property type="entry name" value="N_methyl_site"/>
</dbReference>
<sequence length="216" mass="23114">MARRSLPARGFTLVEVLIAMSIMAIVAVMSWQGVDGIVRARDVTQGKVDQVLRASTVIAQWEQDLGAIQNTEAETNIPALRFDGARAFMTRRTDRGLQVVVWARREGAWFRWASPASTTVQGLVDAWNSSQQLMGNEAGQLKTVSGLTDWQVYYVAPGAQTWSNAQSSTSSGQTAGGAGTGNPVTQLPVAVRIVLTFDGSSGLTGTITRDIALDAT</sequence>
<evidence type="ECO:0000256" key="4">
    <source>
        <dbReference type="ARBA" id="ARBA00022519"/>
    </source>
</evidence>
<keyword evidence="5" id="KW-0812">Transmembrane</keyword>
<comment type="subcellular location">
    <subcellularLocation>
        <location evidence="1">Cell inner membrane</location>
        <topology evidence="1">Single-pass membrane protein</topology>
    </subcellularLocation>
</comment>
<evidence type="ECO:0000256" key="5">
    <source>
        <dbReference type="ARBA" id="ARBA00022692"/>
    </source>
</evidence>
<evidence type="ECO:0000256" key="3">
    <source>
        <dbReference type="ARBA" id="ARBA00022481"/>
    </source>
</evidence>
<dbReference type="GO" id="GO:0005886">
    <property type="term" value="C:plasma membrane"/>
    <property type="evidence" value="ECO:0007669"/>
    <property type="project" value="UniProtKB-SubCell"/>
</dbReference>
<dbReference type="Pfam" id="PF07963">
    <property type="entry name" value="N_methyl"/>
    <property type="match status" value="1"/>
</dbReference>
<evidence type="ECO:0000256" key="6">
    <source>
        <dbReference type="ARBA" id="ARBA00022989"/>
    </source>
</evidence>
<keyword evidence="3" id="KW-0488">Methylation</keyword>
<evidence type="ECO:0000256" key="1">
    <source>
        <dbReference type="ARBA" id="ARBA00004377"/>
    </source>
</evidence>
<dbReference type="SUPFAM" id="SSF54523">
    <property type="entry name" value="Pili subunits"/>
    <property type="match status" value="1"/>
</dbReference>
<dbReference type="OrthoDB" id="9151668at2"/>
<keyword evidence="9" id="KW-1185">Reference proteome</keyword>
<keyword evidence="7" id="KW-0472">Membrane</keyword>
<dbReference type="KEGG" id="rgu:A4W93_05635"/>
<dbReference type="GO" id="GO:0015628">
    <property type="term" value="P:protein secretion by the type II secretion system"/>
    <property type="evidence" value="ECO:0007669"/>
    <property type="project" value="TreeGrafter"/>
</dbReference>
<dbReference type="AlphaFoldDB" id="A0A1W6L5A3"/>
<dbReference type="EMBL" id="CP015118">
    <property type="protein sequence ID" value="ARN19434.1"/>
    <property type="molecule type" value="Genomic_DNA"/>
</dbReference>
<proteinExistence type="predicted"/>
<gene>
    <name evidence="8" type="ORF">A4W93_05635</name>
</gene>
<keyword evidence="4" id="KW-0997">Cell inner membrane</keyword>
<dbReference type="Proteomes" id="UP000193427">
    <property type="component" value="Chromosome"/>
</dbReference>
<reference evidence="8 9" key="1">
    <citation type="submission" date="2016-04" db="EMBL/GenBank/DDBJ databases">
        <title>Complete genome sequence of natural rubber-degrading, novel Gram-negative bacterium, Rhizobacter gummiphilus strain NS21.</title>
        <authorList>
            <person name="Tabata M."/>
            <person name="Kasai D."/>
            <person name="Fukuda M."/>
        </authorList>
    </citation>
    <scope>NUCLEOTIDE SEQUENCE [LARGE SCALE GENOMIC DNA]</scope>
    <source>
        <strain evidence="8 9">NS21</strain>
    </source>
</reference>
<keyword evidence="6" id="KW-1133">Transmembrane helix</keyword>
<organism evidence="8 9">
    <name type="scientific">Piscinibacter gummiphilus</name>
    <dbReference type="NCBI Taxonomy" id="946333"/>
    <lineage>
        <taxon>Bacteria</taxon>
        <taxon>Pseudomonadati</taxon>
        <taxon>Pseudomonadota</taxon>
        <taxon>Betaproteobacteria</taxon>
        <taxon>Burkholderiales</taxon>
        <taxon>Sphaerotilaceae</taxon>
        <taxon>Piscinibacter</taxon>
    </lineage>
</organism>
<dbReference type="InterPro" id="IPR045584">
    <property type="entry name" value="Pilin-like"/>
</dbReference>
<keyword evidence="2" id="KW-1003">Cell membrane</keyword>
<dbReference type="STRING" id="946333.A4W93_05635"/>
<evidence type="ECO:0000256" key="7">
    <source>
        <dbReference type="ARBA" id="ARBA00023136"/>
    </source>
</evidence>
<name>A0A1W6L5A3_9BURK</name>
<protein>
    <submittedName>
        <fullName evidence="8">Uncharacterized protein</fullName>
    </submittedName>
</protein>